<gene>
    <name evidence="3" type="ORF">AVDCRST_MAG15-2764</name>
</gene>
<feature type="transmembrane region" description="Helical" evidence="1">
    <location>
        <begin position="275"/>
        <end position="293"/>
    </location>
</feature>
<feature type="transmembrane region" description="Helical" evidence="1">
    <location>
        <begin position="12"/>
        <end position="32"/>
    </location>
</feature>
<reference evidence="3" key="1">
    <citation type="submission" date="2020-02" db="EMBL/GenBank/DDBJ databases">
        <authorList>
            <person name="Meier V. D."/>
        </authorList>
    </citation>
    <scope>NUCLEOTIDE SEQUENCE</scope>
    <source>
        <strain evidence="3">AVDCRST_MAG15</strain>
    </source>
</reference>
<keyword evidence="1" id="KW-1133">Transmembrane helix</keyword>
<sequence length="299" mass="31586">MTSPASPASSRLAGLSPSALGILLMLLGMFMFSLNDAIGKWLVATYSVGQVLLIRSAVALAVLGPILWRFGLPRLFSVERPRMQAARVAFSTGEVVCFYWAVTYLPLADVMTFWMAAPICVAVAAPLLLGERVGPWRWGAIAAGFLGVLIALEPFAAGPSRGGAVLVALLGTACFAAMVLTGRQLRGTPDTTLVFWQICGALLAGLVMSPWDWVPPTAPDFALLGLLGVVAMLAHVCVNRALKLAPAAHVAPFQYTLLPWAVVLGWLFFGDLPRAGMVVGALIIMGAGLVIFVRENAKG</sequence>
<accession>A0A6J4PYP0</accession>
<dbReference type="InterPro" id="IPR037185">
    <property type="entry name" value="EmrE-like"/>
</dbReference>
<keyword evidence="1" id="KW-0472">Membrane</keyword>
<dbReference type="Gene3D" id="1.10.3730.20">
    <property type="match status" value="1"/>
</dbReference>
<dbReference type="AlphaFoldDB" id="A0A6J4PYP0"/>
<dbReference type="PANTHER" id="PTHR22911:SF135">
    <property type="entry name" value="BLR4310 PROTEIN"/>
    <property type="match status" value="1"/>
</dbReference>
<feature type="transmembrane region" description="Helical" evidence="1">
    <location>
        <begin position="52"/>
        <end position="72"/>
    </location>
</feature>
<feature type="transmembrane region" description="Helical" evidence="1">
    <location>
        <begin position="111"/>
        <end position="129"/>
    </location>
</feature>
<dbReference type="EMBL" id="CADCUU010000414">
    <property type="protein sequence ID" value="CAA9429568.1"/>
    <property type="molecule type" value="Genomic_DNA"/>
</dbReference>
<feature type="domain" description="EamA" evidence="2">
    <location>
        <begin position="20"/>
        <end position="151"/>
    </location>
</feature>
<feature type="transmembrane region" description="Helical" evidence="1">
    <location>
        <begin position="163"/>
        <end position="181"/>
    </location>
</feature>
<dbReference type="Pfam" id="PF00892">
    <property type="entry name" value="EamA"/>
    <property type="match status" value="2"/>
</dbReference>
<dbReference type="SUPFAM" id="SSF103481">
    <property type="entry name" value="Multidrug resistance efflux transporter EmrE"/>
    <property type="match status" value="2"/>
</dbReference>
<proteinExistence type="predicted"/>
<dbReference type="GO" id="GO:0016020">
    <property type="term" value="C:membrane"/>
    <property type="evidence" value="ECO:0007669"/>
    <property type="project" value="InterPro"/>
</dbReference>
<keyword evidence="1" id="KW-0812">Transmembrane</keyword>
<feature type="transmembrane region" description="Helical" evidence="1">
    <location>
        <begin position="221"/>
        <end position="238"/>
    </location>
</feature>
<feature type="domain" description="EamA" evidence="2">
    <location>
        <begin position="164"/>
        <end position="292"/>
    </location>
</feature>
<feature type="transmembrane region" description="Helical" evidence="1">
    <location>
        <begin position="193"/>
        <end position="209"/>
    </location>
</feature>
<evidence type="ECO:0000313" key="3">
    <source>
        <dbReference type="EMBL" id="CAA9429568.1"/>
    </source>
</evidence>
<organism evidence="3">
    <name type="scientific">uncultured Rubellimicrobium sp</name>
    <dbReference type="NCBI Taxonomy" id="543078"/>
    <lineage>
        <taxon>Bacteria</taxon>
        <taxon>Pseudomonadati</taxon>
        <taxon>Pseudomonadota</taxon>
        <taxon>Alphaproteobacteria</taxon>
        <taxon>Rhodobacterales</taxon>
        <taxon>Roseobacteraceae</taxon>
        <taxon>Rubellimicrobium</taxon>
        <taxon>environmental samples</taxon>
    </lineage>
</organism>
<evidence type="ECO:0000259" key="2">
    <source>
        <dbReference type="Pfam" id="PF00892"/>
    </source>
</evidence>
<protein>
    <submittedName>
        <fullName evidence="3">FIG028883: Permeases of the drug/metabolite transporter (DMT) superfamily</fullName>
    </submittedName>
</protein>
<evidence type="ECO:0000256" key="1">
    <source>
        <dbReference type="SAM" id="Phobius"/>
    </source>
</evidence>
<dbReference type="InterPro" id="IPR000620">
    <property type="entry name" value="EamA_dom"/>
</dbReference>
<name>A0A6J4PYP0_9RHOB</name>
<feature type="transmembrane region" description="Helical" evidence="1">
    <location>
        <begin position="136"/>
        <end position="157"/>
    </location>
</feature>
<feature type="transmembrane region" description="Helical" evidence="1">
    <location>
        <begin position="250"/>
        <end position="269"/>
    </location>
</feature>
<dbReference type="PANTHER" id="PTHR22911">
    <property type="entry name" value="ACYL-MALONYL CONDENSING ENZYME-RELATED"/>
    <property type="match status" value="1"/>
</dbReference>
<feature type="transmembrane region" description="Helical" evidence="1">
    <location>
        <begin position="84"/>
        <end position="105"/>
    </location>
</feature>